<evidence type="ECO:0000256" key="2">
    <source>
        <dbReference type="ARBA" id="ARBA00022741"/>
    </source>
</evidence>
<dbReference type="GO" id="GO:0004386">
    <property type="term" value="F:helicase activity"/>
    <property type="evidence" value="ECO:0007669"/>
    <property type="project" value="UniProtKB-KW"/>
</dbReference>
<accession>A0ABR2KP60</accession>
<keyword evidence="2" id="KW-0547">Nucleotide-binding</keyword>
<feature type="domain" description="Helicase C-terminal" evidence="8">
    <location>
        <begin position="240"/>
        <end position="429"/>
    </location>
</feature>
<dbReference type="SMART" id="SM00490">
    <property type="entry name" value="HELICc"/>
    <property type="match status" value="1"/>
</dbReference>
<dbReference type="Gene3D" id="1.10.510.10">
    <property type="entry name" value="Transferase(Phosphotransferase) domain 1"/>
    <property type="match status" value="1"/>
</dbReference>
<dbReference type="PROSITE" id="PS50011">
    <property type="entry name" value="PROTEIN_KINASE_DOM"/>
    <property type="match status" value="1"/>
</dbReference>
<dbReference type="InterPro" id="IPR000719">
    <property type="entry name" value="Prot_kinase_dom"/>
</dbReference>
<feature type="domain" description="Protein kinase" evidence="6">
    <location>
        <begin position="503"/>
        <end position="785"/>
    </location>
</feature>
<evidence type="ECO:0000259" key="7">
    <source>
        <dbReference type="PROSITE" id="PS51192"/>
    </source>
</evidence>
<dbReference type="EC" id="3.6.4.13" evidence="1"/>
<sequence length="803" mass="92243">MFISGSENQDDVLEMLRNDEKIPLLPMKPFDEIITGPISVPILQVIDDLGFPQPTKIQSQAIPILNEQKADLIAQAQIGSGKTIAFLVSMLLHIDKNIHLPQAICLCHARELTQQTFNVFTKMNEYTKFKGGICTNNMEPPPKDAQLLFGAPASFNYNVKEGVIDISHVNLLVIDEADAILEKGCTHYGPTMKLIKTLPEQVQYAFFSDTFPNSVIETVKKLRNDIITIRAKRRKLLPETIKHWYTRVNNEDEAKRCILELIDIFAKGQTLIFARSKDKVKVIYEFLHSNNVTCRPFSSYLTPEQRDENLEAFLNEEFRVLITDSLALGINIPQIYLVINYQTPIIWKSTFNFSGQPTKKHYPDCDTYGRRARRAGLFGKPGLCFTIVTDQPDEYDLKDFSSVRQLNFRLNFIENDQLKTLPEKIAAENSKNDPPVIEESTVKANLSQLHEYQDRIDKRPNSYTKSDDRHISEKVHLFDKIYSSFSIHKFENISINEEDEKSHVLVETINDGSTSITYKIFDTKKNLFMCKKVLKYKGDQSEIKNAQNALKEFQILHEIDHPNICKAIGLNTSEMIEIFKNGKKEKVPTIALFFEYNQYRLDEILKIEKINNTMKTKIVIEIVHAMNYIHKKGLIHRDLKIENIMLNSIFETKIIGFGLVKINEYVNDQFSFVNESMTKCVGTLAYMSPEMLNEEEYDNKTDVFSFGVVLHFIFIGSLPIQGMKDKLIGKKIKLPPPSASLSQSCIELLEKCFEPSPKDRPSFETILDDLRKMSFKLAPDVDSFILSQKDRQLDAIESLYEFI</sequence>
<keyword evidence="10" id="KW-1185">Reference proteome</keyword>
<dbReference type="InterPro" id="IPR008271">
    <property type="entry name" value="Ser/Thr_kinase_AS"/>
</dbReference>
<dbReference type="PROSITE" id="PS00108">
    <property type="entry name" value="PROTEIN_KINASE_ST"/>
    <property type="match status" value="1"/>
</dbReference>
<dbReference type="SUPFAM" id="SSF52540">
    <property type="entry name" value="P-loop containing nucleoside triphosphate hydrolases"/>
    <property type="match status" value="2"/>
</dbReference>
<dbReference type="Gene3D" id="3.40.50.300">
    <property type="entry name" value="P-loop containing nucleotide triphosphate hydrolases"/>
    <property type="match status" value="2"/>
</dbReference>
<protein>
    <recommendedName>
        <fullName evidence="1">RNA helicase</fullName>
        <ecNumber evidence="1">3.6.4.13</ecNumber>
    </recommendedName>
</protein>
<dbReference type="PROSITE" id="PS51194">
    <property type="entry name" value="HELICASE_CTER"/>
    <property type="match status" value="1"/>
</dbReference>
<evidence type="ECO:0000259" key="8">
    <source>
        <dbReference type="PROSITE" id="PS51194"/>
    </source>
</evidence>
<name>A0ABR2KP60_9EUKA</name>
<dbReference type="Proteomes" id="UP001470230">
    <property type="component" value="Unassembled WGS sequence"/>
</dbReference>
<dbReference type="CDD" id="cd18787">
    <property type="entry name" value="SF2_C_DEAD"/>
    <property type="match status" value="1"/>
</dbReference>
<evidence type="ECO:0000313" key="9">
    <source>
        <dbReference type="EMBL" id="KAK8892834.1"/>
    </source>
</evidence>
<dbReference type="PROSITE" id="PS51192">
    <property type="entry name" value="HELICASE_ATP_BIND_1"/>
    <property type="match status" value="1"/>
</dbReference>
<evidence type="ECO:0000256" key="5">
    <source>
        <dbReference type="ARBA" id="ARBA00022840"/>
    </source>
</evidence>
<dbReference type="PANTHER" id="PTHR47958">
    <property type="entry name" value="ATP-DEPENDENT RNA HELICASE DBP3"/>
    <property type="match status" value="1"/>
</dbReference>
<dbReference type="EMBL" id="JAPFFF010000004">
    <property type="protein sequence ID" value="KAK8892834.1"/>
    <property type="molecule type" value="Genomic_DNA"/>
</dbReference>
<dbReference type="InterPro" id="IPR011009">
    <property type="entry name" value="Kinase-like_dom_sf"/>
</dbReference>
<dbReference type="SMART" id="SM00220">
    <property type="entry name" value="S_TKc"/>
    <property type="match status" value="1"/>
</dbReference>
<proteinExistence type="predicted"/>
<dbReference type="SUPFAM" id="SSF56112">
    <property type="entry name" value="Protein kinase-like (PK-like)"/>
    <property type="match status" value="1"/>
</dbReference>
<reference evidence="9 10" key="1">
    <citation type="submission" date="2024-04" db="EMBL/GenBank/DDBJ databases">
        <title>Tritrichomonas musculus Genome.</title>
        <authorList>
            <person name="Alves-Ferreira E."/>
            <person name="Grigg M."/>
            <person name="Lorenzi H."/>
            <person name="Galac M."/>
        </authorList>
    </citation>
    <scope>NUCLEOTIDE SEQUENCE [LARGE SCALE GENOMIC DNA]</scope>
    <source>
        <strain evidence="9 10">EAF2021</strain>
    </source>
</reference>
<evidence type="ECO:0000256" key="3">
    <source>
        <dbReference type="ARBA" id="ARBA00022801"/>
    </source>
</evidence>
<dbReference type="SMART" id="SM00487">
    <property type="entry name" value="DEXDc"/>
    <property type="match status" value="1"/>
</dbReference>
<keyword evidence="3" id="KW-0378">Hydrolase</keyword>
<organism evidence="9 10">
    <name type="scientific">Tritrichomonas musculus</name>
    <dbReference type="NCBI Taxonomy" id="1915356"/>
    <lineage>
        <taxon>Eukaryota</taxon>
        <taxon>Metamonada</taxon>
        <taxon>Parabasalia</taxon>
        <taxon>Tritrichomonadida</taxon>
        <taxon>Tritrichomonadidae</taxon>
        <taxon>Tritrichomonas</taxon>
    </lineage>
</organism>
<dbReference type="Pfam" id="PF00270">
    <property type="entry name" value="DEAD"/>
    <property type="match status" value="1"/>
</dbReference>
<evidence type="ECO:0000313" key="10">
    <source>
        <dbReference type="Proteomes" id="UP001470230"/>
    </source>
</evidence>
<keyword evidence="4 9" id="KW-0347">Helicase</keyword>
<dbReference type="Pfam" id="PF00271">
    <property type="entry name" value="Helicase_C"/>
    <property type="match status" value="1"/>
</dbReference>
<gene>
    <name evidence="9" type="ORF">M9Y10_030084</name>
</gene>
<evidence type="ECO:0000256" key="1">
    <source>
        <dbReference type="ARBA" id="ARBA00012552"/>
    </source>
</evidence>
<dbReference type="InterPro" id="IPR011545">
    <property type="entry name" value="DEAD/DEAH_box_helicase_dom"/>
</dbReference>
<dbReference type="InterPro" id="IPR027417">
    <property type="entry name" value="P-loop_NTPase"/>
</dbReference>
<comment type="caution">
    <text evidence="9">The sequence shown here is derived from an EMBL/GenBank/DDBJ whole genome shotgun (WGS) entry which is preliminary data.</text>
</comment>
<evidence type="ECO:0000256" key="4">
    <source>
        <dbReference type="ARBA" id="ARBA00022806"/>
    </source>
</evidence>
<keyword evidence="5" id="KW-0067">ATP-binding</keyword>
<evidence type="ECO:0000259" key="6">
    <source>
        <dbReference type="PROSITE" id="PS50011"/>
    </source>
</evidence>
<feature type="domain" description="Helicase ATP-binding" evidence="7">
    <location>
        <begin position="63"/>
        <end position="229"/>
    </location>
</feature>
<dbReference type="Pfam" id="PF00069">
    <property type="entry name" value="Pkinase"/>
    <property type="match status" value="1"/>
</dbReference>
<dbReference type="InterPro" id="IPR014001">
    <property type="entry name" value="Helicase_ATP-bd"/>
</dbReference>
<dbReference type="InterPro" id="IPR001650">
    <property type="entry name" value="Helicase_C-like"/>
</dbReference>